<dbReference type="RefSeq" id="WP_055609861.1">
    <property type="nucleotide sequence ID" value="NZ_CP023697.1"/>
</dbReference>
<proteinExistence type="predicted"/>
<dbReference type="NCBIfam" id="TIGR02242">
    <property type="entry name" value="tail_TIGR02242"/>
    <property type="match status" value="1"/>
</dbReference>
<sequence length="215" mass="22664">MRGSIDGLDSSAPIGAMLPAIFAEDDLAQRFVAGLDEVLAPFLVVLDNLDSYFDPALAPVDFTRWLADWVGAETDGIETGTDGDDDRAGGTERAGADSAAAGGSEGERRLRAAVAAATYLHRVRGTRRGLSEAVRLVFGVTPRITESGAAEWHARPLGPVPGDRRPHLHVSLALPDPAPADAYRLDALVAAARPAHMPYTVEVTAATAAERTTDR</sequence>
<evidence type="ECO:0000313" key="2">
    <source>
        <dbReference type="EMBL" id="QEV07456.1"/>
    </source>
</evidence>
<protein>
    <submittedName>
        <fullName evidence="2">Phage tail protein</fullName>
    </submittedName>
</protein>
<keyword evidence="3" id="KW-1185">Reference proteome</keyword>
<accession>A0ABX6B0H2</accession>
<dbReference type="EMBL" id="CP023697">
    <property type="protein sequence ID" value="QEV07456.1"/>
    <property type="molecule type" value="Genomic_DNA"/>
</dbReference>
<evidence type="ECO:0000313" key="3">
    <source>
        <dbReference type="Proteomes" id="UP000326041"/>
    </source>
</evidence>
<feature type="region of interest" description="Disordered" evidence="1">
    <location>
        <begin position="75"/>
        <end position="105"/>
    </location>
</feature>
<dbReference type="GeneID" id="95536623"/>
<dbReference type="Proteomes" id="UP000326041">
    <property type="component" value="Chromosome"/>
</dbReference>
<gene>
    <name evidence="2" type="ORF">CP972_19065</name>
</gene>
<feature type="compositionally biased region" description="Low complexity" evidence="1">
    <location>
        <begin position="91"/>
        <end position="102"/>
    </location>
</feature>
<dbReference type="InterPro" id="IPR011748">
    <property type="entry name" value="Unchr_phage_tail-like"/>
</dbReference>
<dbReference type="Pfam" id="PF09684">
    <property type="entry name" value="Tail_P2_I"/>
    <property type="match status" value="1"/>
</dbReference>
<dbReference type="InterPro" id="IPR006521">
    <property type="entry name" value="Tail_protein_I"/>
</dbReference>
<reference evidence="2 3" key="1">
    <citation type="submission" date="2017-09" db="EMBL/GenBank/DDBJ databases">
        <authorList>
            <person name="Lee N."/>
            <person name="Cho B.-K."/>
        </authorList>
    </citation>
    <scope>NUCLEOTIDE SEQUENCE [LARGE SCALE GENOMIC DNA]</scope>
    <source>
        <strain evidence="2 3">ATCC 13879</strain>
    </source>
</reference>
<evidence type="ECO:0000256" key="1">
    <source>
        <dbReference type="SAM" id="MobiDB-lite"/>
    </source>
</evidence>
<organism evidence="2 3">
    <name type="scientific">Streptomyces prasinus</name>
    <dbReference type="NCBI Taxonomy" id="67345"/>
    <lineage>
        <taxon>Bacteria</taxon>
        <taxon>Bacillati</taxon>
        <taxon>Actinomycetota</taxon>
        <taxon>Actinomycetes</taxon>
        <taxon>Kitasatosporales</taxon>
        <taxon>Streptomycetaceae</taxon>
        <taxon>Streptomyces</taxon>
    </lineage>
</organism>
<name>A0ABX6B0H2_9ACTN</name>